<reference evidence="1" key="2">
    <citation type="submission" date="2022-08" db="EMBL/GenBank/DDBJ databases">
        <title>Novel sulphate-reducing endosymbionts in the free-living metamonad Anaeramoeba.</title>
        <authorList>
            <person name="Jerlstrom-Hultqvist J."/>
            <person name="Cepicka I."/>
            <person name="Gallot-Lavallee L."/>
            <person name="Salas-Leiva D."/>
            <person name="Curtis B.A."/>
            <person name="Zahonova K."/>
            <person name="Pipaliya S."/>
            <person name="Dacks J."/>
            <person name="Roger A.J."/>
        </authorList>
    </citation>
    <scope>NUCLEOTIDE SEQUENCE</scope>
    <source>
        <strain evidence="1">Busselton2</strain>
    </source>
</reference>
<dbReference type="GO" id="GO:0005634">
    <property type="term" value="C:nucleus"/>
    <property type="evidence" value="ECO:0007669"/>
    <property type="project" value="TreeGrafter"/>
</dbReference>
<evidence type="ECO:0000313" key="1">
    <source>
        <dbReference type="EMBL" id="KAJ3432904.1"/>
    </source>
</evidence>
<dbReference type="GO" id="GO:0016480">
    <property type="term" value="P:negative regulation of transcription by RNA polymerase III"/>
    <property type="evidence" value="ECO:0007669"/>
    <property type="project" value="InterPro"/>
</dbReference>
<dbReference type="InterPro" id="IPR015257">
    <property type="entry name" value="Maf1"/>
</dbReference>
<comment type="caution">
    <text evidence="1">The sequence shown here is derived from an EMBL/GenBank/DDBJ whole genome shotgun (WGS) entry which is preliminary data.</text>
</comment>
<dbReference type="InterPro" id="IPR038564">
    <property type="entry name" value="Maf1_sf"/>
</dbReference>
<sequence length="234" mass="27233">MEFINHGGLNQVINDLNGLITATGVIMGTLEVCRLPQEKKRLPQQTRWLEQKLVAELTLPKIRNFLATHEFKLSPRLKRFGSLKDPIKRKTLVNLISALNLCYPEYDFSDLREKSFTRVSNLKLAQNGINTTLNSIVDEFYPDKCELFWSQLDEVVDLDRCSVYCYVPGLSQDDPFSEIGVAWSMNYFFVNNKTKRLVFFALQCVSFSSECAKEMYDQEEEIEFPSWCYQENDY</sequence>
<accession>A0AAV7YVX5</accession>
<keyword evidence="4" id="KW-1185">Reference proteome</keyword>
<name>A0AAV7YVX5_9EUKA</name>
<proteinExistence type="predicted"/>
<dbReference type="Pfam" id="PF09174">
    <property type="entry name" value="Maf1"/>
    <property type="match status" value="1"/>
</dbReference>
<dbReference type="PANTHER" id="PTHR22504:SF0">
    <property type="entry name" value="REPRESSOR OF RNA POLYMERASE III TRANSCRIPTION MAF1 HOMOLOG"/>
    <property type="match status" value="1"/>
</dbReference>
<dbReference type="Gene3D" id="3.40.1000.50">
    <property type="entry name" value="Repressor of RNA polymerase III transcription Maf1"/>
    <property type="match status" value="1"/>
</dbReference>
<dbReference type="AlphaFoldDB" id="A0AAV7YVX5"/>
<evidence type="ECO:0000313" key="2">
    <source>
        <dbReference type="EMBL" id="KAJ6246857.1"/>
    </source>
</evidence>
<dbReference type="EMBL" id="JANTQA010000047">
    <property type="protein sequence ID" value="KAJ3432904.1"/>
    <property type="molecule type" value="Genomic_DNA"/>
</dbReference>
<dbReference type="Proteomes" id="UP001150062">
    <property type="component" value="Unassembled WGS sequence"/>
</dbReference>
<evidence type="ECO:0000313" key="4">
    <source>
        <dbReference type="Proteomes" id="UP001150062"/>
    </source>
</evidence>
<dbReference type="PANTHER" id="PTHR22504">
    <property type="entry name" value="REPRESSOR OF RNA POLYMERASE III TRANSCRIPTION MAF1"/>
    <property type="match status" value="1"/>
</dbReference>
<dbReference type="Proteomes" id="UP001146793">
    <property type="component" value="Unassembled WGS sequence"/>
</dbReference>
<dbReference type="EMBL" id="JAOAOG010000131">
    <property type="protein sequence ID" value="KAJ6246857.1"/>
    <property type="molecule type" value="Genomic_DNA"/>
</dbReference>
<gene>
    <name evidence="1" type="ORF">M0812_21850</name>
    <name evidence="2" type="ORF">M0813_02110</name>
</gene>
<dbReference type="GO" id="GO:0000994">
    <property type="term" value="F:RNA polymerase III core binding"/>
    <property type="evidence" value="ECO:0007669"/>
    <property type="project" value="TreeGrafter"/>
</dbReference>
<organism evidence="1 3">
    <name type="scientific">Anaeramoeba flamelloides</name>
    <dbReference type="NCBI Taxonomy" id="1746091"/>
    <lineage>
        <taxon>Eukaryota</taxon>
        <taxon>Metamonada</taxon>
        <taxon>Anaeramoebidae</taxon>
        <taxon>Anaeramoeba</taxon>
    </lineage>
</organism>
<protein>
    <submittedName>
        <fullName evidence="1">Repressor of RNA polymerase iii transcription maf1</fullName>
    </submittedName>
</protein>
<evidence type="ECO:0000313" key="3">
    <source>
        <dbReference type="Proteomes" id="UP001146793"/>
    </source>
</evidence>
<reference evidence="2" key="1">
    <citation type="submission" date="2022-08" db="EMBL/GenBank/DDBJ databases">
        <title>Novel sulfate-reducing endosymbionts in the free-living metamonad Anaeramoeba.</title>
        <authorList>
            <person name="Jerlstrom-Hultqvist J."/>
            <person name="Cepicka I."/>
            <person name="Gallot-Lavallee L."/>
            <person name="Salas-Leiva D."/>
            <person name="Curtis B.A."/>
            <person name="Zahonova K."/>
            <person name="Pipaliya S."/>
            <person name="Dacks J."/>
            <person name="Roger A.J."/>
        </authorList>
    </citation>
    <scope>NUCLEOTIDE SEQUENCE</scope>
    <source>
        <strain evidence="2">Schooner1</strain>
    </source>
</reference>